<dbReference type="AlphaFoldDB" id="A0A8J3RWW3"/>
<evidence type="ECO:0000313" key="5">
    <source>
        <dbReference type="Proteomes" id="UP000655044"/>
    </source>
</evidence>
<dbReference type="Pfam" id="PF19516">
    <property type="entry name" value="DUF6049"/>
    <property type="match status" value="1"/>
</dbReference>
<evidence type="ECO:0008006" key="6">
    <source>
        <dbReference type="Google" id="ProtNLM"/>
    </source>
</evidence>
<dbReference type="EMBL" id="BOOI01000001">
    <property type="protein sequence ID" value="GIH81651.1"/>
    <property type="molecule type" value="Genomic_DNA"/>
</dbReference>
<accession>A0A8J3RWW3</accession>
<protein>
    <recommendedName>
        <fullName evidence="6">Secreted protein</fullName>
    </recommendedName>
</protein>
<keyword evidence="5" id="KW-1185">Reference proteome</keyword>
<sequence length="748" mass="78782">MIRKATLLAVLTATLLSPAAVALPGTASAQVNTASAGPSTASRQTVRLVPDELGPDLIREPDAKIRISGSLINNGKEVLSNLYVRMSYAGRPFTQRAQMSAYLSGQPGSQPGSWLVENYQQPIAPSGKAAWEFAFTPQELGISRFGVYPVMVQVLDSLRQEVAALRTFITYLPRDATVPRTRLAVVLPIVDQPRRADDATFVDGGLPAAMASGKRLGNLLKIAQDTSSVKGITWVVDPALLDDARAAGATHWSRTKGKTERRPGDPAATRWLDDLKTALADPPVVVTPYADPDVTALAHNGLDDVTATGVETGGRTARELLGREVRTDVAWPVGGMIDYDGLDLLATSGVGTVLLNSTNLPLAAATTAPDGTTGVPVTPPATPDAVAPLSSVGGPVRALVADPVLSETLGAATSAPGAALQSRRRFIAETAMISAESAVDPGTAAATGTTGTAAAAPAKTVLVVPPRRWSPDPAYVTDLVETAASLPWLTPTTLDSVKPAKGPAAPAARADLTYTPQDRGNELGKTYMGGIRRVGARADLTAAITKVQDVDPFDRALLRLSSSAWRGRTDDAAPYVERVRETIDTWIAKVAITGNELSQIRTLAGQDGEVPISVRNDLEGGDDKIVRVRVKVTSGDRKLLKIEPYDDLMEIHAGRAETIRVPMTASGSGQTTVTVQLTTEDERKYGQRVRLTVRTTGYTGIALVIVGAALVVMLAAVVMRILRRRGARRAAAVKPPARQPAVPAGNES</sequence>
<feature type="region of interest" description="Disordered" evidence="1">
    <location>
        <begin position="729"/>
        <end position="748"/>
    </location>
</feature>
<feature type="signal peptide" evidence="3">
    <location>
        <begin position="1"/>
        <end position="22"/>
    </location>
</feature>
<evidence type="ECO:0000256" key="3">
    <source>
        <dbReference type="SAM" id="SignalP"/>
    </source>
</evidence>
<organism evidence="4 5">
    <name type="scientific">Planobispora rosea</name>
    <dbReference type="NCBI Taxonomy" id="35762"/>
    <lineage>
        <taxon>Bacteria</taxon>
        <taxon>Bacillati</taxon>
        <taxon>Actinomycetota</taxon>
        <taxon>Actinomycetes</taxon>
        <taxon>Streptosporangiales</taxon>
        <taxon>Streptosporangiaceae</taxon>
        <taxon>Planobispora</taxon>
    </lineage>
</organism>
<dbReference type="Proteomes" id="UP000655044">
    <property type="component" value="Unassembled WGS sequence"/>
</dbReference>
<dbReference type="InterPro" id="IPR046112">
    <property type="entry name" value="DUF6049"/>
</dbReference>
<evidence type="ECO:0000313" key="4">
    <source>
        <dbReference type="EMBL" id="GIH81651.1"/>
    </source>
</evidence>
<keyword evidence="2" id="KW-1133">Transmembrane helix</keyword>
<evidence type="ECO:0000256" key="2">
    <source>
        <dbReference type="SAM" id="Phobius"/>
    </source>
</evidence>
<keyword evidence="2" id="KW-0472">Membrane</keyword>
<evidence type="ECO:0000256" key="1">
    <source>
        <dbReference type="SAM" id="MobiDB-lite"/>
    </source>
</evidence>
<name>A0A8J3RWW3_PLARO</name>
<comment type="caution">
    <text evidence="4">The sequence shown here is derived from an EMBL/GenBank/DDBJ whole genome shotgun (WGS) entry which is preliminary data.</text>
</comment>
<keyword evidence="3" id="KW-0732">Signal</keyword>
<feature type="chain" id="PRO_5039731410" description="Secreted protein" evidence="3">
    <location>
        <begin position="23"/>
        <end position="748"/>
    </location>
</feature>
<reference evidence="4" key="1">
    <citation type="submission" date="2021-01" db="EMBL/GenBank/DDBJ databases">
        <title>Whole genome shotgun sequence of Planobispora rosea NBRC 15558.</title>
        <authorList>
            <person name="Komaki H."/>
            <person name="Tamura T."/>
        </authorList>
    </citation>
    <scope>NUCLEOTIDE SEQUENCE</scope>
    <source>
        <strain evidence="4">NBRC 15558</strain>
    </source>
</reference>
<keyword evidence="2" id="KW-0812">Transmembrane</keyword>
<gene>
    <name evidence="4" type="ORF">Pro02_00590</name>
</gene>
<dbReference type="RefSeq" id="WP_189242502.1">
    <property type="nucleotide sequence ID" value="NZ_BMQP01000016.1"/>
</dbReference>
<proteinExistence type="predicted"/>
<feature type="transmembrane region" description="Helical" evidence="2">
    <location>
        <begin position="697"/>
        <end position="719"/>
    </location>
</feature>